<dbReference type="EMBL" id="JAINUF010000021">
    <property type="protein sequence ID" value="KAJ8334686.1"/>
    <property type="molecule type" value="Genomic_DNA"/>
</dbReference>
<keyword evidence="3" id="KW-1185">Reference proteome</keyword>
<dbReference type="AlphaFoldDB" id="A0A9Q1E9I3"/>
<organism evidence="2 3">
    <name type="scientific">Synaphobranchus kaupii</name>
    <name type="common">Kaup's arrowtooth eel</name>
    <dbReference type="NCBI Taxonomy" id="118154"/>
    <lineage>
        <taxon>Eukaryota</taxon>
        <taxon>Metazoa</taxon>
        <taxon>Chordata</taxon>
        <taxon>Craniata</taxon>
        <taxon>Vertebrata</taxon>
        <taxon>Euteleostomi</taxon>
        <taxon>Actinopterygii</taxon>
        <taxon>Neopterygii</taxon>
        <taxon>Teleostei</taxon>
        <taxon>Anguilliformes</taxon>
        <taxon>Synaphobranchidae</taxon>
        <taxon>Synaphobranchus</taxon>
    </lineage>
</organism>
<evidence type="ECO:0000313" key="2">
    <source>
        <dbReference type="EMBL" id="KAJ8334686.1"/>
    </source>
</evidence>
<dbReference type="Proteomes" id="UP001152622">
    <property type="component" value="Chromosome 21"/>
</dbReference>
<protein>
    <submittedName>
        <fullName evidence="2">Uncharacterized protein</fullName>
    </submittedName>
</protein>
<accession>A0A9Q1E9I3</accession>
<evidence type="ECO:0000256" key="1">
    <source>
        <dbReference type="SAM" id="MobiDB-lite"/>
    </source>
</evidence>
<gene>
    <name evidence="2" type="ORF">SKAU_G00403250</name>
</gene>
<sequence length="151" mass="16921">MEPLQNRGTTAHMNPVGLQSASQKQQRPPVGSGRLAAYRDAGTFCSGLGMPFHSSSVVLSHARGSFPFGFRKEMRTEAVELKQYWLERRIEGGWQRRGLRRRQMHTVELLRMKGGLCREREAGGQGLVEDSYCTTLTQQPHTPPQPVLSSL</sequence>
<proteinExistence type="predicted"/>
<feature type="region of interest" description="Disordered" evidence="1">
    <location>
        <begin position="1"/>
        <end position="33"/>
    </location>
</feature>
<comment type="caution">
    <text evidence="2">The sequence shown here is derived from an EMBL/GenBank/DDBJ whole genome shotgun (WGS) entry which is preliminary data.</text>
</comment>
<evidence type="ECO:0000313" key="3">
    <source>
        <dbReference type="Proteomes" id="UP001152622"/>
    </source>
</evidence>
<feature type="compositionally biased region" description="Polar residues" evidence="1">
    <location>
        <begin position="1"/>
        <end position="26"/>
    </location>
</feature>
<name>A0A9Q1E9I3_SYNKA</name>
<reference evidence="2" key="1">
    <citation type="journal article" date="2023" name="Science">
        <title>Genome structures resolve the early diversification of teleost fishes.</title>
        <authorList>
            <person name="Parey E."/>
            <person name="Louis A."/>
            <person name="Montfort J."/>
            <person name="Bouchez O."/>
            <person name="Roques C."/>
            <person name="Iampietro C."/>
            <person name="Lluch J."/>
            <person name="Castinel A."/>
            <person name="Donnadieu C."/>
            <person name="Desvignes T."/>
            <person name="Floi Bucao C."/>
            <person name="Jouanno E."/>
            <person name="Wen M."/>
            <person name="Mejri S."/>
            <person name="Dirks R."/>
            <person name="Jansen H."/>
            <person name="Henkel C."/>
            <person name="Chen W.J."/>
            <person name="Zahm M."/>
            <person name="Cabau C."/>
            <person name="Klopp C."/>
            <person name="Thompson A.W."/>
            <person name="Robinson-Rechavi M."/>
            <person name="Braasch I."/>
            <person name="Lecointre G."/>
            <person name="Bobe J."/>
            <person name="Postlethwait J.H."/>
            <person name="Berthelot C."/>
            <person name="Roest Crollius H."/>
            <person name="Guiguen Y."/>
        </authorList>
    </citation>
    <scope>NUCLEOTIDE SEQUENCE</scope>
    <source>
        <strain evidence="2">WJC10195</strain>
    </source>
</reference>